<evidence type="ECO:0000313" key="2">
    <source>
        <dbReference type="Proteomes" id="UP000019471"/>
    </source>
</evidence>
<keyword evidence="2" id="KW-1185">Reference proteome</keyword>
<dbReference type="RefSeq" id="XP_007749464.1">
    <property type="nucleotide sequence ID" value="XM_007751274.1"/>
</dbReference>
<dbReference type="eggNOG" id="ENOG502SA28">
    <property type="taxonomic scope" value="Eukaryota"/>
</dbReference>
<name>W9X6J9_9EURO</name>
<reference evidence="1 2" key="1">
    <citation type="submission" date="2013-03" db="EMBL/GenBank/DDBJ databases">
        <title>The Genome Sequence of Cladophialophora psammophila CBS 110553.</title>
        <authorList>
            <consortium name="The Broad Institute Genomics Platform"/>
            <person name="Cuomo C."/>
            <person name="de Hoog S."/>
            <person name="Gorbushina A."/>
            <person name="Walker B."/>
            <person name="Young S.K."/>
            <person name="Zeng Q."/>
            <person name="Gargeya S."/>
            <person name="Fitzgerald M."/>
            <person name="Haas B."/>
            <person name="Abouelleil A."/>
            <person name="Allen A.W."/>
            <person name="Alvarado L."/>
            <person name="Arachchi H.M."/>
            <person name="Berlin A.M."/>
            <person name="Chapman S.B."/>
            <person name="Gainer-Dewar J."/>
            <person name="Goldberg J."/>
            <person name="Griggs A."/>
            <person name="Gujja S."/>
            <person name="Hansen M."/>
            <person name="Howarth C."/>
            <person name="Imamovic A."/>
            <person name="Ireland A."/>
            <person name="Larimer J."/>
            <person name="McCowan C."/>
            <person name="Murphy C."/>
            <person name="Pearson M."/>
            <person name="Poon T.W."/>
            <person name="Priest M."/>
            <person name="Roberts A."/>
            <person name="Saif S."/>
            <person name="Shea T."/>
            <person name="Sisk P."/>
            <person name="Sykes S."/>
            <person name="Wortman J."/>
            <person name="Nusbaum C."/>
            <person name="Birren B."/>
        </authorList>
    </citation>
    <scope>NUCLEOTIDE SEQUENCE [LARGE SCALE GENOMIC DNA]</scope>
    <source>
        <strain evidence="1 2">CBS 110553</strain>
    </source>
</reference>
<dbReference type="AlphaFoldDB" id="W9X6J9"/>
<organism evidence="1 2">
    <name type="scientific">Cladophialophora psammophila CBS 110553</name>
    <dbReference type="NCBI Taxonomy" id="1182543"/>
    <lineage>
        <taxon>Eukaryota</taxon>
        <taxon>Fungi</taxon>
        <taxon>Dikarya</taxon>
        <taxon>Ascomycota</taxon>
        <taxon>Pezizomycotina</taxon>
        <taxon>Eurotiomycetes</taxon>
        <taxon>Chaetothyriomycetidae</taxon>
        <taxon>Chaetothyriales</taxon>
        <taxon>Herpotrichiellaceae</taxon>
        <taxon>Cladophialophora</taxon>
    </lineage>
</organism>
<proteinExistence type="predicted"/>
<dbReference type="HOGENOM" id="CLU_1019436_0_0_1"/>
<dbReference type="EMBL" id="AMGX01000021">
    <property type="protein sequence ID" value="EXJ66084.1"/>
    <property type="molecule type" value="Genomic_DNA"/>
</dbReference>
<dbReference type="OrthoDB" id="1046782at2759"/>
<gene>
    <name evidence="1" type="ORF">A1O5_10699</name>
</gene>
<accession>W9X6J9</accession>
<dbReference type="GeneID" id="19195391"/>
<evidence type="ECO:0000313" key="1">
    <source>
        <dbReference type="EMBL" id="EXJ66084.1"/>
    </source>
</evidence>
<sequence length="273" mass="31425">MYDFYYTKLLDNPSKFEPRPGNRWVEVREPNAGGELVLLDREIPEPEIIDQIGADAFLPSERAFDDNHAKGRLRLQLLIGSPEQHKSDAQILALPISRHTFETVRTAWNLPPELLRMMLSTLPIATEFRAKNSAGQAITVLMVRSARSRDWNFCLGLVYNEETRVISGIVNGMQAEETDLMLECLRESTSYLQDPMLLPVFLLELKVHYFAVLLEKRAQGIEDIEYRTGMRHGFSTNPSRNAARDREREKLLKELNFDEITQKASPEPYRFVT</sequence>
<protein>
    <submittedName>
        <fullName evidence="1">Uncharacterized protein</fullName>
    </submittedName>
</protein>
<comment type="caution">
    <text evidence="1">The sequence shown here is derived from an EMBL/GenBank/DDBJ whole genome shotgun (WGS) entry which is preliminary data.</text>
</comment>
<dbReference type="STRING" id="1182543.W9X6J9"/>
<dbReference type="Proteomes" id="UP000019471">
    <property type="component" value="Unassembled WGS sequence"/>
</dbReference>